<dbReference type="KEGG" id="nmo:Nmlp_3056"/>
<evidence type="ECO:0000313" key="7">
    <source>
        <dbReference type="Proteomes" id="UP000011867"/>
    </source>
</evidence>
<gene>
    <name evidence="4 6" type="primary">rpl12</name>
    <name evidence="6" type="ordered locus">Nmlp_3056</name>
</gene>
<evidence type="ECO:0000256" key="1">
    <source>
        <dbReference type="ARBA" id="ARBA00005436"/>
    </source>
</evidence>
<dbReference type="GO" id="GO:1990904">
    <property type="term" value="C:ribonucleoprotein complex"/>
    <property type="evidence" value="ECO:0007669"/>
    <property type="project" value="UniProtKB-KW"/>
</dbReference>
<dbReference type="FunFam" id="1.10.10.1410:FF:000002">
    <property type="entry name" value="60S acidic ribosomal protein P2"/>
    <property type="match status" value="1"/>
</dbReference>
<dbReference type="GO" id="GO:0003735">
    <property type="term" value="F:structural constituent of ribosome"/>
    <property type="evidence" value="ECO:0007669"/>
    <property type="project" value="InterPro"/>
</dbReference>
<dbReference type="AlphaFoldDB" id="M1XL72"/>
<sequence length="112" mass="11462">MEYVYAALILHETDEEINEDNLTGVLDAAGVDVEESRVKALVAALEDVDVEEAIETAAAVPAAGGSAAGGSTETADEAEEADADEAEEADADADEEDDEDDDGGEGLGELFG</sequence>
<dbReference type="RefSeq" id="WP_015409949.1">
    <property type="nucleotide sequence ID" value="NC_020388.1"/>
</dbReference>
<reference evidence="6 7" key="1">
    <citation type="journal article" date="2013" name="Genome Announc.">
        <title>Genome of the haloarchaeon Natronomonas moolapensis, a neutrophilic member of a previously haloalkaliphilic genus.</title>
        <authorList>
            <person name="Dyall-Smith M.L."/>
            <person name="Pfeiffer F."/>
            <person name="Oberwinkler T."/>
            <person name="Klee K."/>
            <person name="Rampp M."/>
            <person name="Palm P."/>
            <person name="Gross K."/>
            <person name="Schuster S.C."/>
            <person name="Oesterhelt D."/>
        </authorList>
    </citation>
    <scope>NUCLEOTIDE SEQUENCE [LARGE SCALE GENOMIC DNA]</scope>
    <source>
        <strain evidence="7">DSM 18674 / JCM 14361 / 8.8.11</strain>
    </source>
</reference>
<feature type="compositionally biased region" description="Low complexity" evidence="5">
    <location>
        <begin position="58"/>
        <end position="73"/>
    </location>
</feature>
<dbReference type="InterPro" id="IPR022295">
    <property type="entry name" value="Ribosomal_P1_arc"/>
</dbReference>
<name>M1XL72_NATM8</name>
<dbReference type="GO" id="GO:0005840">
    <property type="term" value="C:ribosome"/>
    <property type="evidence" value="ECO:0007669"/>
    <property type="project" value="UniProtKB-KW"/>
</dbReference>
<dbReference type="GeneID" id="14653088"/>
<dbReference type="InterPro" id="IPR027534">
    <property type="entry name" value="Ribosomal_P1/P2"/>
</dbReference>
<dbReference type="Proteomes" id="UP000011867">
    <property type="component" value="Chromosome"/>
</dbReference>
<organism evidence="6 7">
    <name type="scientific">Natronomonas moolapensis (strain DSM 18674 / CECT 7526 / JCM 14361 / 8.8.11)</name>
    <dbReference type="NCBI Taxonomy" id="268739"/>
    <lineage>
        <taxon>Archaea</taxon>
        <taxon>Methanobacteriati</taxon>
        <taxon>Methanobacteriota</taxon>
        <taxon>Stenosarchaea group</taxon>
        <taxon>Halobacteria</taxon>
        <taxon>Halobacteriales</taxon>
        <taxon>Natronomonadaceae</taxon>
        <taxon>Natronomonas</taxon>
    </lineage>
</organism>
<accession>M1XL72</accession>
<dbReference type="STRING" id="268739.Nmlp_3056"/>
<keyword evidence="2 4" id="KW-0689">Ribosomal protein</keyword>
<dbReference type="GO" id="GO:0006414">
    <property type="term" value="P:translational elongation"/>
    <property type="evidence" value="ECO:0007669"/>
    <property type="project" value="InterPro"/>
</dbReference>
<dbReference type="HOGENOM" id="CLU_114656_2_0_2"/>
<proteinExistence type="inferred from homology"/>
<keyword evidence="3 4" id="KW-0687">Ribonucleoprotein</keyword>
<comment type="subunit">
    <text evidence="4">Part of the 50S ribosomal subunit. Homodimer, it forms part of the ribosomal stalk which helps the ribosome interact with GTP-bound translation factors. Forms a heptameric L10(L12)2(L12)2(L12)2 complex, where L10 forms an elongated spine to which the L12 dimers bind in a sequential fashion.</text>
</comment>
<feature type="compositionally biased region" description="Acidic residues" evidence="5">
    <location>
        <begin position="74"/>
        <end position="104"/>
    </location>
</feature>
<dbReference type="Gene3D" id="1.10.10.1410">
    <property type="match status" value="1"/>
</dbReference>
<dbReference type="eggNOG" id="arCOG04287">
    <property type="taxonomic scope" value="Archaea"/>
</dbReference>
<dbReference type="InterPro" id="IPR038716">
    <property type="entry name" value="P1/P2_N_sf"/>
</dbReference>
<evidence type="ECO:0000313" key="6">
    <source>
        <dbReference type="EMBL" id="CCQ37199.1"/>
    </source>
</evidence>
<comment type="similarity">
    <text evidence="1 4">Belongs to the eukaryotic ribosomal protein P1/P2 family.</text>
</comment>
<evidence type="ECO:0000256" key="3">
    <source>
        <dbReference type="ARBA" id="ARBA00023274"/>
    </source>
</evidence>
<dbReference type="EMBL" id="HF582854">
    <property type="protein sequence ID" value="CCQ37199.1"/>
    <property type="molecule type" value="Genomic_DNA"/>
</dbReference>
<evidence type="ECO:0000256" key="5">
    <source>
        <dbReference type="SAM" id="MobiDB-lite"/>
    </source>
</evidence>
<feature type="region of interest" description="Disordered" evidence="5">
    <location>
        <begin position="58"/>
        <end position="112"/>
    </location>
</feature>
<evidence type="ECO:0000256" key="2">
    <source>
        <dbReference type="ARBA" id="ARBA00022980"/>
    </source>
</evidence>
<dbReference type="HAMAP" id="MF_01478">
    <property type="entry name" value="Ribosomal_L12_arch"/>
    <property type="match status" value="1"/>
</dbReference>
<dbReference type="Pfam" id="PF00428">
    <property type="entry name" value="Ribosomal_60s"/>
    <property type="match status" value="1"/>
</dbReference>
<protein>
    <recommendedName>
        <fullName evidence="4">Large ribosomal subunit protein P1</fullName>
    </recommendedName>
</protein>
<dbReference type="NCBIfam" id="TIGR03685">
    <property type="entry name" value="ribo_P1_arch"/>
    <property type="match status" value="1"/>
</dbReference>
<keyword evidence="7" id="KW-1185">Reference proteome</keyword>
<comment type="function">
    <text evidence="4">Forms part of the ribosomal stalk, playing a central role in the interaction of the ribosome with GTP-bound translation factors.</text>
</comment>
<evidence type="ECO:0000256" key="4">
    <source>
        <dbReference type="HAMAP-Rule" id="MF_01478"/>
    </source>
</evidence>
<dbReference type="OrthoDB" id="3337at2157"/>